<keyword evidence="6" id="KW-0028">Amino-acid biosynthesis</keyword>
<dbReference type="PANTHER" id="PTHR43331:SF1">
    <property type="entry name" value="HOMOSERINE DEHYDROGENASE"/>
    <property type="match status" value="1"/>
</dbReference>
<comment type="similarity">
    <text evidence="3 13">Belongs to the homoserine dehydrogenase family.</text>
</comment>
<dbReference type="SUPFAM" id="SSF55021">
    <property type="entry name" value="ACT-like"/>
    <property type="match status" value="1"/>
</dbReference>
<keyword evidence="7" id="KW-0791">Threonine biosynthesis</keyword>
<dbReference type="InterPro" id="IPR002912">
    <property type="entry name" value="ACT_dom"/>
</dbReference>
<dbReference type="EC" id="1.1.1.3" evidence="4"/>
<evidence type="ECO:0000256" key="5">
    <source>
        <dbReference type="ARBA" id="ARBA00013376"/>
    </source>
</evidence>
<evidence type="ECO:0000256" key="10">
    <source>
        <dbReference type="ARBA" id="ARBA00023167"/>
    </source>
</evidence>
<dbReference type="GO" id="GO:0004412">
    <property type="term" value="F:homoserine dehydrogenase activity"/>
    <property type="evidence" value="ECO:0007669"/>
    <property type="project" value="UniProtKB-EC"/>
</dbReference>
<reference evidence="15 16" key="2">
    <citation type="journal article" date="2012" name="Int. J. Syst. Evol. Microbiol.">
        <title>Magnetococcus marinus gen. nov., sp. nov., a marine, magnetotactic bacterium that represents a novel lineage (Magnetococcaceae fam. nov.; Magnetococcales ord. nov.) at the base of the Alphaproteobacteria.</title>
        <authorList>
            <person name="Bazylinski D.A."/>
            <person name="Williams T.J."/>
            <person name="Lefevre C.T."/>
            <person name="Berg R.J."/>
            <person name="Zhang C.L."/>
            <person name="Bowser S.S."/>
            <person name="Dean A.J."/>
            <person name="Beveridge T.J."/>
        </authorList>
    </citation>
    <scope>NUCLEOTIDE SEQUENCE [LARGE SCALE GENOMIC DNA]</scope>
    <source>
        <strain evidence="16">ATCC BAA-1437 / JCM 17883 / MC-1</strain>
    </source>
</reference>
<dbReference type="GO" id="GO:0009088">
    <property type="term" value="P:threonine biosynthetic process"/>
    <property type="evidence" value="ECO:0007669"/>
    <property type="project" value="UniProtKB-UniPathway"/>
</dbReference>
<proteinExistence type="inferred from homology"/>
<dbReference type="OrthoDB" id="9808167at2"/>
<evidence type="ECO:0000256" key="13">
    <source>
        <dbReference type="RuleBase" id="RU004171"/>
    </source>
</evidence>
<organism evidence="15 16">
    <name type="scientific">Magnetococcus marinus (strain ATCC BAA-1437 / JCM 17883 / MC-1)</name>
    <dbReference type="NCBI Taxonomy" id="156889"/>
    <lineage>
        <taxon>Bacteria</taxon>
        <taxon>Pseudomonadati</taxon>
        <taxon>Pseudomonadota</taxon>
        <taxon>Magnetococcia</taxon>
        <taxon>Magnetococcales</taxon>
        <taxon>Magnetococcaceae</taxon>
        <taxon>Magnetococcus</taxon>
    </lineage>
</organism>
<dbReference type="UniPathway" id="UPA00050">
    <property type="reaction ID" value="UER00063"/>
</dbReference>
<evidence type="ECO:0000256" key="4">
    <source>
        <dbReference type="ARBA" id="ARBA00013213"/>
    </source>
</evidence>
<protein>
    <recommendedName>
        <fullName evidence="5">Homoserine dehydrogenase</fullName>
        <ecNumber evidence="4">1.1.1.3</ecNumber>
    </recommendedName>
</protein>
<keyword evidence="8 12" id="KW-0521">NADP</keyword>
<dbReference type="UniPathway" id="UPA00051">
    <property type="reaction ID" value="UER00465"/>
</dbReference>
<comment type="pathway">
    <text evidence="2">Amino-acid biosynthesis; L-methionine biosynthesis via de novo pathway; L-homoserine from L-aspartate: step 3/3.</text>
</comment>
<dbReference type="Gene3D" id="3.30.360.10">
    <property type="entry name" value="Dihydrodipicolinate Reductase, domain 2"/>
    <property type="match status" value="1"/>
</dbReference>
<dbReference type="KEGG" id="mgm:Mmc1_1756"/>
<dbReference type="Gene3D" id="3.40.50.720">
    <property type="entry name" value="NAD(P)-binding Rossmann-like Domain"/>
    <property type="match status" value="1"/>
</dbReference>
<evidence type="ECO:0000313" key="16">
    <source>
        <dbReference type="Proteomes" id="UP000002586"/>
    </source>
</evidence>
<sequence>MKALRVGVMGYGTVGRGVVRMLLDHADLLEARTGCAVTLRYIADHNTESDRGVVLPETVTLLNDAHKMIESEDVDVICELIGGTGIAKTLVLKALQQGKHVVTANKALIATHGNELIAAADASGVELMFEASTAGTIPIIKSLREALAGNEIREIYGILNGTCNYILTEMREKGLPFETVLADAQQKGYAEADPTFDVDGIDAAHKLTILASIAFGMPLSFDAVSVEGIRHVSAVDIAWATEMGYRIKLLGIAKRCDGKVQLRVQPVLVEEESMLGAVEGVFNAVFVNSDFAGSTMYYGRGAGEEPTASAVVSDLIDIARNVQAGAKMPRIYPLGQPTAQLSMPTMCPVEEMRDAYYLRLSVLDRPGVLADITAILKEHRVSIDAIVQKERSPVEHVPLVIVTHEVTERQILDTVAAIEKMDSVSDKPRMIRIEDLGVA</sequence>
<dbReference type="FunFam" id="3.30.70.260:FF:000030">
    <property type="entry name" value="Homoserine dehydrogenase"/>
    <property type="match status" value="1"/>
</dbReference>
<dbReference type="Proteomes" id="UP000002586">
    <property type="component" value="Chromosome"/>
</dbReference>
<dbReference type="PANTHER" id="PTHR43331">
    <property type="entry name" value="HOMOSERINE DEHYDROGENASE"/>
    <property type="match status" value="1"/>
</dbReference>
<accession>A0L8H1</accession>
<dbReference type="PROSITE" id="PS51671">
    <property type="entry name" value="ACT"/>
    <property type="match status" value="1"/>
</dbReference>
<evidence type="ECO:0000256" key="1">
    <source>
        <dbReference type="ARBA" id="ARBA00005056"/>
    </source>
</evidence>
<evidence type="ECO:0000313" key="15">
    <source>
        <dbReference type="EMBL" id="ABK44264.1"/>
    </source>
</evidence>
<dbReference type="InterPro" id="IPR045865">
    <property type="entry name" value="ACT-like_dom_sf"/>
</dbReference>
<evidence type="ECO:0000256" key="6">
    <source>
        <dbReference type="ARBA" id="ARBA00022605"/>
    </source>
</evidence>
<dbReference type="AlphaFoldDB" id="A0L8H1"/>
<evidence type="ECO:0000256" key="11">
    <source>
        <dbReference type="PIRSR" id="PIRSR000098-1"/>
    </source>
</evidence>
<gene>
    <name evidence="15" type="ordered locus">Mmc1_1756</name>
</gene>
<dbReference type="InterPro" id="IPR016204">
    <property type="entry name" value="HDH"/>
</dbReference>
<dbReference type="FunFam" id="3.30.360.10:FF:000005">
    <property type="entry name" value="Homoserine dehydrogenase"/>
    <property type="match status" value="1"/>
</dbReference>
<dbReference type="InterPro" id="IPR001342">
    <property type="entry name" value="HDH_cat"/>
</dbReference>
<feature type="domain" description="ACT" evidence="14">
    <location>
        <begin position="357"/>
        <end position="432"/>
    </location>
</feature>
<keyword evidence="16" id="KW-1185">Reference proteome</keyword>
<dbReference type="EMBL" id="CP000471">
    <property type="protein sequence ID" value="ABK44264.1"/>
    <property type="molecule type" value="Genomic_DNA"/>
</dbReference>
<dbReference type="Pfam" id="PF03447">
    <property type="entry name" value="NAD_binding_3"/>
    <property type="match status" value="1"/>
</dbReference>
<dbReference type="InterPro" id="IPR005106">
    <property type="entry name" value="Asp/hSer_DH_NAD-bd"/>
</dbReference>
<dbReference type="GO" id="GO:0009086">
    <property type="term" value="P:methionine biosynthetic process"/>
    <property type="evidence" value="ECO:0007669"/>
    <property type="project" value="UniProtKB-KW"/>
</dbReference>
<dbReference type="PROSITE" id="PS01042">
    <property type="entry name" value="HOMOSER_DHGENASE"/>
    <property type="match status" value="1"/>
</dbReference>
<dbReference type="SUPFAM" id="SSF51735">
    <property type="entry name" value="NAD(P)-binding Rossmann-fold domains"/>
    <property type="match status" value="1"/>
</dbReference>
<dbReference type="eggNOG" id="COG0460">
    <property type="taxonomic scope" value="Bacteria"/>
</dbReference>
<keyword evidence="10" id="KW-0486">Methionine biosynthesis</keyword>
<dbReference type="Pfam" id="PF00742">
    <property type="entry name" value="Homoserine_dh"/>
    <property type="match status" value="1"/>
</dbReference>
<dbReference type="GO" id="GO:0050661">
    <property type="term" value="F:NADP binding"/>
    <property type="evidence" value="ECO:0007669"/>
    <property type="project" value="InterPro"/>
</dbReference>
<comment type="pathway">
    <text evidence="1">Amino-acid biosynthesis; L-threonine biosynthesis; L-threonine from L-aspartate: step 3/5.</text>
</comment>
<feature type="active site" description="Proton donor" evidence="11">
    <location>
        <position position="206"/>
    </location>
</feature>
<dbReference type="RefSeq" id="WP_011713412.1">
    <property type="nucleotide sequence ID" value="NC_008576.1"/>
</dbReference>
<dbReference type="Pfam" id="PF01842">
    <property type="entry name" value="ACT"/>
    <property type="match status" value="1"/>
</dbReference>
<evidence type="ECO:0000256" key="7">
    <source>
        <dbReference type="ARBA" id="ARBA00022697"/>
    </source>
</evidence>
<evidence type="ECO:0000256" key="2">
    <source>
        <dbReference type="ARBA" id="ARBA00005062"/>
    </source>
</evidence>
<feature type="binding site" evidence="12">
    <location>
        <position position="191"/>
    </location>
    <ligand>
        <name>L-homoserine</name>
        <dbReference type="ChEBI" id="CHEBI:57476"/>
    </ligand>
</feature>
<reference evidence="16" key="1">
    <citation type="journal article" date="2009" name="Appl. Environ. Microbiol.">
        <title>Complete genome sequence of the chemolithoautotrophic marine magnetotactic coccus strain MC-1.</title>
        <authorList>
            <person name="Schubbe S."/>
            <person name="Williams T.J."/>
            <person name="Xie G."/>
            <person name="Kiss H.E."/>
            <person name="Brettin T.S."/>
            <person name="Martinez D."/>
            <person name="Ross C.A."/>
            <person name="Schuler D."/>
            <person name="Cox B.L."/>
            <person name="Nealson K.H."/>
            <person name="Bazylinski D.A."/>
        </authorList>
    </citation>
    <scope>NUCLEOTIDE SEQUENCE [LARGE SCALE GENOMIC DNA]</scope>
    <source>
        <strain evidence="16">ATCC BAA-1437 / JCM 17883 / MC-1</strain>
    </source>
</reference>
<evidence type="ECO:0000256" key="12">
    <source>
        <dbReference type="PIRSR" id="PIRSR000098-2"/>
    </source>
</evidence>
<dbReference type="HOGENOM" id="CLU_009116_1_0_5"/>
<evidence type="ECO:0000256" key="3">
    <source>
        <dbReference type="ARBA" id="ARBA00006753"/>
    </source>
</evidence>
<dbReference type="PIRSF" id="PIRSF000098">
    <property type="entry name" value="Homoser_dehydrog"/>
    <property type="match status" value="1"/>
</dbReference>
<name>A0L8H1_MAGMM</name>
<evidence type="ECO:0000259" key="14">
    <source>
        <dbReference type="PROSITE" id="PS51671"/>
    </source>
</evidence>
<dbReference type="SUPFAM" id="SSF55347">
    <property type="entry name" value="Glyceraldehyde-3-phosphate dehydrogenase-like, C-terminal domain"/>
    <property type="match status" value="1"/>
</dbReference>
<dbReference type="InterPro" id="IPR019811">
    <property type="entry name" value="HDH_CS"/>
</dbReference>
<evidence type="ECO:0000256" key="9">
    <source>
        <dbReference type="ARBA" id="ARBA00023002"/>
    </source>
</evidence>
<dbReference type="InterPro" id="IPR036291">
    <property type="entry name" value="NAD(P)-bd_dom_sf"/>
</dbReference>
<dbReference type="NCBIfam" id="NF004976">
    <property type="entry name" value="PRK06349.1"/>
    <property type="match status" value="1"/>
</dbReference>
<evidence type="ECO:0000256" key="8">
    <source>
        <dbReference type="ARBA" id="ARBA00022857"/>
    </source>
</evidence>
<dbReference type="STRING" id="156889.Mmc1_1756"/>
<dbReference type="CDD" id="cd04881">
    <property type="entry name" value="ACT_HSDH-Hom"/>
    <property type="match status" value="1"/>
</dbReference>
<feature type="binding site" evidence="12">
    <location>
        <position position="106"/>
    </location>
    <ligand>
        <name>NADPH</name>
        <dbReference type="ChEBI" id="CHEBI:57783"/>
    </ligand>
</feature>
<dbReference type="Gene3D" id="3.30.70.260">
    <property type="match status" value="1"/>
</dbReference>
<keyword evidence="9 15" id="KW-0560">Oxidoreductase</keyword>